<reference evidence="1 2" key="1">
    <citation type="submission" date="2020-03" db="EMBL/GenBank/DDBJ databases">
        <title>Draft Genome Sequence of Cudoniella acicularis.</title>
        <authorList>
            <person name="Buettner E."/>
            <person name="Kellner H."/>
        </authorList>
    </citation>
    <scope>NUCLEOTIDE SEQUENCE [LARGE SCALE GENOMIC DNA]</scope>
    <source>
        <strain evidence="1 2">DSM 108380</strain>
    </source>
</reference>
<dbReference type="Proteomes" id="UP000566819">
    <property type="component" value="Unassembled WGS sequence"/>
</dbReference>
<evidence type="ECO:0000313" key="2">
    <source>
        <dbReference type="Proteomes" id="UP000566819"/>
    </source>
</evidence>
<proteinExistence type="predicted"/>
<name>A0A8H4VVL3_9HELO</name>
<evidence type="ECO:0000313" key="1">
    <source>
        <dbReference type="EMBL" id="KAF4621945.1"/>
    </source>
</evidence>
<accession>A0A8H4VVL3</accession>
<organism evidence="1 2">
    <name type="scientific">Cudoniella acicularis</name>
    <dbReference type="NCBI Taxonomy" id="354080"/>
    <lineage>
        <taxon>Eukaryota</taxon>
        <taxon>Fungi</taxon>
        <taxon>Dikarya</taxon>
        <taxon>Ascomycota</taxon>
        <taxon>Pezizomycotina</taxon>
        <taxon>Leotiomycetes</taxon>
        <taxon>Helotiales</taxon>
        <taxon>Tricladiaceae</taxon>
        <taxon>Cudoniella</taxon>
    </lineage>
</organism>
<keyword evidence="2" id="KW-1185">Reference proteome</keyword>
<gene>
    <name evidence="1" type="ORF">G7Y89_g14397</name>
</gene>
<sequence length="101" mass="11554">METTETPLTTIPDSKPQLFKHLPIEIWLQILPSALAQSSIGTKEPAFLTLLREHDNAYPFDSALEVYKKVNKTVVSMAELRGFKKLHMDRLNEILHLKLIV</sequence>
<comment type="caution">
    <text evidence="1">The sequence shown here is derived from an EMBL/GenBank/DDBJ whole genome shotgun (WGS) entry which is preliminary data.</text>
</comment>
<dbReference type="AlphaFoldDB" id="A0A8H4VVL3"/>
<dbReference type="EMBL" id="JAAMPI010001889">
    <property type="protein sequence ID" value="KAF4621945.1"/>
    <property type="molecule type" value="Genomic_DNA"/>
</dbReference>
<protein>
    <submittedName>
        <fullName evidence="1">Uncharacterized protein</fullName>
    </submittedName>
</protein>